<evidence type="ECO:0000313" key="1">
    <source>
        <dbReference type="Proteomes" id="UP000095286"/>
    </source>
</evidence>
<name>A0AC35TV16_9BILA</name>
<evidence type="ECO:0000313" key="2">
    <source>
        <dbReference type="WBParaSite" id="RSKR_0000464900.1"/>
    </source>
</evidence>
<protein>
    <submittedName>
        <fullName evidence="2">C-type LECtin</fullName>
    </submittedName>
</protein>
<dbReference type="WBParaSite" id="RSKR_0000464900.1">
    <property type="protein sequence ID" value="RSKR_0000464900.1"/>
    <property type="gene ID" value="RSKR_0000464900"/>
</dbReference>
<proteinExistence type="predicted"/>
<sequence>MNADTSMSFDSAEKYCEDVKGGNLASLSNVKDYNLAVKLASKSNPYLTWVGLQLNSQGSLLWTDGSPVNYTNFLNGEPDLSIPSCFALKSTTTSTGIVPLDCKYNQPFLCKQHAAECPPSKVLGSTGLISSANYLLGINYDNNLGCMIYLVAPAGSRTYLNFSNFQTEAVNDYLEIWDGPDANQGSLLRNFSGTINDTDANYIYSSGSPMTLRFITNNVIVAKGWKAFFASPKLAGPISVSGTGGLIMSPSFPSYYGVNQGQFYNIAGPAGSKILLTFTAFDTSSNDYLAVYDGTTTVVLIRKLSGDLYLSDKTPLTFRSTGNSVTMFFYSSNQVTQNQGWSMEWSVVY</sequence>
<accession>A0AC35TV16</accession>
<reference evidence="2" key="1">
    <citation type="submission" date="2016-11" db="UniProtKB">
        <authorList>
            <consortium name="WormBaseParasite"/>
        </authorList>
    </citation>
    <scope>IDENTIFICATION</scope>
    <source>
        <strain evidence="2">KR3021</strain>
    </source>
</reference>
<dbReference type="Proteomes" id="UP000095286">
    <property type="component" value="Unplaced"/>
</dbReference>
<organism evidence="1 2">
    <name type="scientific">Rhabditophanes sp. KR3021</name>
    <dbReference type="NCBI Taxonomy" id="114890"/>
    <lineage>
        <taxon>Eukaryota</taxon>
        <taxon>Metazoa</taxon>
        <taxon>Ecdysozoa</taxon>
        <taxon>Nematoda</taxon>
        <taxon>Chromadorea</taxon>
        <taxon>Rhabditida</taxon>
        <taxon>Tylenchina</taxon>
        <taxon>Panagrolaimomorpha</taxon>
        <taxon>Strongyloidoidea</taxon>
        <taxon>Alloionematidae</taxon>
        <taxon>Rhabditophanes</taxon>
    </lineage>
</organism>